<keyword evidence="7" id="KW-1185">Reference proteome</keyword>
<dbReference type="Pfam" id="PF11751">
    <property type="entry name" value="PorP_SprF"/>
    <property type="match status" value="1"/>
</dbReference>
<sequence length="476" mass="53887">MGQLDNFSLYQFAPFRVNPAYIASDNNVQVSLLHRNQQSMPDVEINSSYLSVKYPFPRRKVRWSSIALEVSDHNEGLEGIFKTNSVSVGYGLNIPLSRYSFMSTGVSMDYFHRGIQTGKLTTGSQYVDDFGFDPSLSLGEYESLFNTNYLTVNWGIHWQSNDKRRGLKDQAGVAFYNITRASETSSSLDNSKLPVLIVFEGTKRIYQNRQVGFFLDMMLRHASPQTLWSVGGTGVYNLERMRRDLRGHTLATSLKYIYRRGLMVGVTWDSPSFAVGASYELPLSSGVGYNSVFELGISLKKPLRYKSKRGNKAKPPRYRPPLPKPSSTEYDTLINDTTKSEDVAIDSSSMNTPYMPEVDTSELVILHPEFEFGSTEPILSPEVRDFLVQVVVELNSNPMLNLEIIGHTDDTGSNPFNHRLSVKRARSIYELLEKLGADPWQMAYKGKGETQPLVENTDDESRAQNRRVEIKFSMEE</sequence>
<gene>
    <name evidence="6" type="ORF">SAMN04488028_101308</name>
</gene>
<dbReference type="STRING" id="156994.SAMN04488028_101308"/>
<evidence type="ECO:0000256" key="1">
    <source>
        <dbReference type="ARBA" id="ARBA00004442"/>
    </source>
</evidence>
<dbReference type="CDD" id="cd07185">
    <property type="entry name" value="OmpA_C-like"/>
    <property type="match status" value="1"/>
</dbReference>
<dbReference type="InterPro" id="IPR006665">
    <property type="entry name" value="OmpA-like"/>
</dbReference>
<accession>A0A1M6JSW6</accession>
<dbReference type="NCBIfam" id="TIGR03519">
    <property type="entry name" value="T9SS_PorP_fam"/>
    <property type="match status" value="1"/>
</dbReference>
<feature type="domain" description="OmpA-like" evidence="5">
    <location>
        <begin position="359"/>
        <end position="476"/>
    </location>
</feature>
<organism evidence="6 7">
    <name type="scientific">Reichenbachiella agariperforans</name>
    <dbReference type="NCBI Taxonomy" id="156994"/>
    <lineage>
        <taxon>Bacteria</taxon>
        <taxon>Pseudomonadati</taxon>
        <taxon>Bacteroidota</taxon>
        <taxon>Cytophagia</taxon>
        <taxon>Cytophagales</taxon>
        <taxon>Reichenbachiellaceae</taxon>
        <taxon>Reichenbachiella</taxon>
    </lineage>
</organism>
<dbReference type="PROSITE" id="PS51123">
    <property type="entry name" value="OMPA_2"/>
    <property type="match status" value="1"/>
</dbReference>
<dbReference type="InterPro" id="IPR050330">
    <property type="entry name" value="Bact_OuterMem_StrucFunc"/>
</dbReference>
<evidence type="ECO:0000313" key="7">
    <source>
        <dbReference type="Proteomes" id="UP000184474"/>
    </source>
</evidence>
<dbReference type="PRINTS" id="PR01021">
    <property type="entry name" value="OMPADOMAIN"/>
</dbReference>
<dbReference type="GO" id="GO:0009279">
    <property type="term" value="C:cell outer membrane"/>
    <property type="evidence" value="ECO:0007669"/>
    <property type="project" value="UniProtKB-SubCell"/>
</dbReference>
<dbReference type="Pfam" id="PF00691">
    <property type="entry name" value="OmpA"/>
    <property type="match status" value="1"/>
</dbReference>
<dbReference type="PANTHER" id="PTHR30329">
    <property type="entry name" value="STATOR ELEMENT OF FLAGELLAR MOTOR COMPLEX"/>
    <property type="match status" value="1"/>
</dbReference>
<dbReference type="AlphaFoldDB" id="A0A1M6JSW6"/>
<evidence type="ECO:0000259" key="5">
    <source>
        <dbReference type="PROSITE" id="PS51123"/>
    </source>
</evidence>
<dbReference type="EMBL" id="FRAA01000001">
    <property type="protein sequence ID" value="SHJ49761.1"/>
    <property type="molecule type" value="Genomic_DNA"/>
</dbReference>
<dbReference type="InterPro" id="IPR036737">
    <property type="entry name" value="OmpA-like_sf"/>
</dbReference>
<feature type="region of interest" description="Disordered" evidence="4">
    <location>
        <begin position="306"/>
        <end position="332"/>
    </location>
</feature>
<evidence type="ECO:0000256" key="4">
    <source>
        <dbReference type="SAM" id="MobiDB-lite"/>
    </source>
</evidence>
<dbReference type="SUPFAM" id="SSF103088">
    <property type="entry name" value="OmpA-like"/>
    <property type="match status" value="1"/>
</dbReference>
<keyword evidence="2 3" id="KW-0472">Membrane</keyword>
<dbReference type="InterPro" id="IPR006664">
    <property type="entry name" value="OMP_bac"/>
</dbReference>
<proteinExistence type="predicted"/>
<comment type="subcellular location">
    <subcellularLocation>
        <location evidence="1">Cell outer membrane</location>
    </subcellularLocation>
</comment>
<evidence type="ECO:0000313" key="6">
    <source>
        <dbReference type="EMBL" id="SHJ49761.1"/>
    </source>
</evidence>
<evidence type="ECO:0000256" key="3">
    <source>
        <dbReference type="PROSITE-ProRule" id="PRU00473"/>
    </source>
</evidence>
<protein>
    <submittedName>
        <fullName evidence="6">Type IX secretion system membrane protein, PorP/SprF family</fullName>
    </submittedName>
</protein>
<feature type="compositionally biased region" description="Basic residues" evidence="4">
    <location>
        <begin position="306"/>
        <end position="317"/>
    </location>
</feature>
<reference evidence="7" key="1">
    <citation type="submission" date="2016-11" db="EMBL/GenBank/DDBJ databases">
        <authorList>
            <person name="Varghese N."/>
            <person name="Submissions S."/>
        </authorList>
    </citation>
    <scope>NUCLEOTIDE SEQUENCE [LARGE SCALE GENOMIC DNA]</scope>
    <source>
        <strain evidence="7">DSM 26134</strain>
    </source>
</reference>
<dbReference type="PANTHER" id="PTHR30329:SF20">
    <property type="entry name" value="EXPORTED PROTEIN"/>
    <property type="match status" value="1"/>
</dbReference>
<dbReference type="InterPro" id="IPR019861">
    <property type="entry name" value="PorP/SprF_Bacteroidetes"/>
</dbReference>
<dbReference type="Gene3D" id="3.30.1330.60">
    <property type="entry name" value="OmpA-like domain"/>
    <property type="match status" value="1"/>
</dbReference>
<evidence type="ECO:0000256" key="2">
    <source>
        <dbReference type="ARBA" id="ARBA00023136"/>
    </source>
</evidence>
<name>A0A1M6JSW6_REIAG</name>
<dbReference type="Proteomes" id="UP000184474">
    <property type="component" value="Unassembled WGS sequence"/>
</dbReference>